<protein>
    <recommendedName>
        <fullName evidence="3">Sortilin N-terminal domain-containing protein</fullName>
    </recommendedName>
</protein>
<evidence type="ECO:0000259" key="3">
    <source>
        <dbReference type="Pfam" id="PF15902"/>
    </source>
</evidence>
<sequence length="1014" mass="113363">MKKSKIKYSKWFSRFLAVTMLITLVGMQSHAENIPPYFKELITTPKISDESVTWTQFAPGNAGYSEFVFTHPTDPDVVFNFPDMFNSYRSTDRGESFHLVNGDDDDGRNLNHITRVYDLDFSRQNENFGMAASRAGLWITYDKGASWEGHPMNDYTKEGSFGILNQWGSSCLGAIAVDPKDDNIWYLGSGVFWDVKGNHRNHVKKHGKNPKNPGKLWKSTDQGTTWTLLHSTGIHPKAEFGKIYIHPEDSSMIFIVTTYGLYKSIDAGANFTKIESIESGNGEDYDLVRDMSFYYDKTTQQYTIYIINQVRYEGDNNGSLIAKGGIYKSTDLGDSWTSITGDLAMDIEALQQSVLKTSASNYVKNWYYFSLRKYLNFSISDQQARTQYPKLPTNILQNFNRIVVDPTNPDRIFVAHNAKHDASFFVGDVWMTEDGGDTWIVATRTGKGWERDDDFWTKRNPDQPTNVNVGYHHVGDMHYPEIYTTQGARDLDISIDGDIYVMYRTFVKSNTQGKSWEQIDSYGTPAGNWVGRGGSNVPGRNIITDTRDPELVYFVSGENRLWKKTQDGDSIYPGAAAVKYLQGAAESPGTLAISPDNINELYTIPFRQLHRGEFMKSVDGGESWETISTPVPNLPYNGIYVESLIINPNDTDTMYFCAPDVIVNGPAGHPFKGDNKGIYKTTDRGYTWKRVNHGLPYGESVNDLEFDPKDSRILYAGVTSGRNLSIKNASFESKFLDWTLTGNQDDMNQAIIGKRDTQNAAIIIGKGVGFEQKITGLQPNTPYFLSACVKADAGETGQLMVKGLDGTVLGETACAHSEYLSEGVSFTTRADETTVTIGGYKTEGTGRVFYDRFILRTKGGLYKTTDSGANWNVVASFPEEVIQVNQINIDPHTNRIYVAGGERYEEASRGGIWVSDDDGETWGKIFHMPKVVNTIVSPLDPNRIMTFVAVSDVRPLNVNSGIYLSEDGGKSWIKINKGLGLSSKVMDMAFDLKNPDIIWSTTSSGGFYKGVIDR</sequence>
<dbReference type="PANTHER" id="PTHR43739:SF5">
    <property type="entry name" value="EXO-ALPHA-SIALIDASE"/>
    <property type="match status" value="1"/>
</dbReference>
<keyword evidence="5" id="KW-1185">Reference proteome</keyword>
<dbReference type="EMBL" id="CP058649">
    <property type="protein sequence ID" value="QUI22119.1"/>
    <property type="molecule type" value="Genomic_DNA"/>
</dbReference>
<dbReference type="InterPro" id="IPR031778">
    <property type="entry name" value="Sortilin_N"/>
</dbReference>
<proteinExistence type="predicted"/>
<dbReference type="RefSeq" id="WP_212697598.1">
    <property type="nucleotide sequence ID" value="NZ_CP058649.1"/>
</dbReference>
<feature type="signal peptide" evidence="2">
    <location>
        <begin position="1"/>
        <end position="31"/>
    </location>
</feature>
<reference evidence="4" key="1">
    <citation type="submission" date="2020-07" db="EMBL/GenBank/DDBJ databases">
        <title>Vallitalea pronyensis genome.</title>
        <authorList>
            <person name="Postec A."/>
        </authorList>
    </citation>
    <scope>NUCLEOTIDE SEQUENCE</scope>
    <source>
        <strain evidence="4">FatNI3</strain>
    </source>
</reference>
<dbReference type="Gene3D" id="2.130.10.10">
    <property type="entry name" value="YVTN repeat-like/Quinoprotein amine dehydrogenase"/>
    <property type="match status" value="4"/>
</dbReference>
<dbReference type="GO" id="GO:0010411">
    <property type="term" value="P:xyloglucan metabolic process"/>
    <property type="evidence" value="ECO:0007669"/>
    <property type="project" value="TreeGrafter"/>
</dbReference>
<dbReference type="SUPFAM" id="SSF110296">
    <property type="entry name" value="Oligoxyloglucan reducing end-specific cellobiohydrolase"/>
    <property type="match status" value="3"/>
</dbReference>
<evidence type="ECO:0000313" key="5">
    <source>
        <dbReference type="Proteomes" id="UP000683246"/>
    </source>
</evidence>
<dbReference type="Gene3D" id="2.60.120.260">
    <property type="entry name" value="Galactose-binding domain-like"/>
    <property type="match status" value="1"/>
</dbReference>
<dbReference type="CDD" id="cd15482">
    <property type="entry name" value="Sialidase_non-viral"/>
    <property type="match status" value="1"/>
</dbReference>
<feature type="domain" description="Sortilin N-terminal" evidence="3">
    <location>
        <begin position="215"/>
        <end position="341"/>
    </location>
</feature>
<name>A0A8J8MI94_9FIRM</name>
<keyword evidence="1" id="KW-0677">Repeat</keyword>
<evidence type="ECO:0000313" key="4">
    <source>
        <dbReference type="EMBL" id="QUI22119.1"/>
    </source>
</evidence>
<dbReference type="PANTHER" id="PTHR43739">
    <property type="entry name" value="XYLOGLUCANASE (EUROFUNG)"/>
    <property type="match status" value="1"/>
</dbReference>
<gene>
    <name evidence="4" type="ORF">HZI73_07315</name>
</gene>
<evidence type="ECO:0000256" key="1">
    <source>
        <dbReference type="ARBA" id="ARBA00022737"/>
    </source>
</evidence>
<dbReference type="KEGG" id="vpy:HZI73_07315"/>
<accession>A0A8J8MI94</accession>
<dbReference type="InterPro" id="IPR052025">
    <property type="entry name" value="Xyloglucanase_GH74"/>
</dbReference>
<evidence type="ECO:0000256" key="2">
    <source>
        <dbReference type="SAM" id="SignalP"/>
    </source>
</evidence>
<keyword evidence="2" id="KW-0732">Signal</keyword>
<dbReference type="InterPro" id="IPR015943">
    <property type="entry name" value="WD40/YVTN_repeat-like_dom_sf"/>
</dbReference>
<organism evidence="4 5">
    <name type="scientific">Vallitalea pronyensis</name>
    <dbReference type="NCBI Taxonomy" id="1348613"/>
    <lineage>
        <taxon>Bacteria</taxon>
        <taxon>Bacillati</taxon>
        <taxon>Bacillota</taxon>
        <taxon>Clostridia</taxon>
        <taxon>Lachnospirales</taxon>
        <taxon>Vallitaleaceae</taxon>
        <taxon>Vallitalea</taxon>
    </lineage>
</organism>
<dbReference type="AlphaFoldDB" id="A0A8J8MI94"/>
<dbReference type="Pfam" id="PF15902">
    <property type="entry name" value="Sortilin-Vps10"/>
    <property type="match status" value="1"/>
</dbReference>
<feature type="chain" id="PRO_5035224200" description="Sortilin N-terminal domain-containing protein" evidence="2">
    <location>
        <begin position="32"/>
        <end position="1014"/>
    </location>
</feature>
<dbReference type="Proteomes" id="UP000683246">
    <property type="component" value="Chromosome"/>
</dbReference>